<proteinExistence type="predicted"/>
<sequence>MCRCFEKPKRKKSTRLTKRRRLILVTKRIKKDNIDKTFVSANFDFQIVIQINVSDVGPMYYSRKLYVNNLTVYEAAQPNTAY</sequence>
<dbReference type="EMBL" id="JARBHB010000004">
    <property type="protein sequence ID" value="KAJ8886549.1"/>
    <property type="molecule type" value="Genomic_DNA"/>
</dbReference>
<organism evidence="1 2">
    <name type="scientific">Dryococelus australis</name>
    <dbReference type="NCBI Taxonomy" id="614101"/>
    <lineage>
        <taxon>Eukaryota</taxon>
        <taxon>Metazoa</taxon>
        <taxon>Ecdysozoa</taxon>
        <taxon>Arthropoda</taxon>
        <taxon>Hexapoda</taxon>
        <taxon>Insecta</taxon>
        <taxon>Pterygota</taxon>
        <taxon>Neoptera</taxon>
        <taxon>Polyneoptera</taxon>
        <taxon>Phasmatodea</taxon>
        <taxon>Verophasmatodea</taxon>
        <taxon>Anareolatae</taxon>
        <taxon>Phasmatidae</taxon>
        <taxon>Eurycanthinae</taxon>
        <taxon>Dryococelus</taxon>
    </lineage>
</organism>
<protein>
    <submittedName>
        <fullName evidence="1">Uncharacterized protein</fullName>
    </submittedName>
</protein>
<reference evidence="1 2" key="1">
    <citation type="submission" date="2023-02" db="EMBL/GenBank/DDBJ databases">
        <title>LHISI_Scaffold_Assembly.</title>
        <authorList>
            <person name="Stuart O.P."/>
            <person name="Cleave R."/>
            <person name="Magrath M.J.L."/>
            <person name="Mikheyev A.S."/>
        </authorList>
    </citation>
    <scope>NUCLEOTIDE SEQUENCE [LARGE SCALE GENOMIC DNA]</scope>
    <source>
        <strain evidence="1">Daus_M_001</strain>
        <tissue evidence="1">Leg muscle</tissue>
    </source>
</reference>
<keyword evidence="2" id="KW-1185">Reference proteome</keyword>
<accession>A0ABQ9HQB2</accession>
<evidence type="ECO:0000313" key="1">
    <source>
        <dbReference type="EMBL" id="KAJ8886549.1"/>
    </source>
</evidence>
<comment type="caution">
    <text evidence="1">The sequence shown here is derived from an EMBL/GenBank/DDBJ whole genome shotgun (WGS) entry which is preliminary data.</text>
</comment>
<gene>
    <name evidence="1" type="ORF">PR048_012760</name>
</gene>
<name>A0ABQ9HQB2_9NEOP</name>
<evidence type="ECO:0000313" key="2">
    <source>
        <dbReference type="Proteomes" id="UP001159363"/>
    </source>
</evidence>
<dbReference type="Proteomes" id="UP001159363">
    <property type="component" value="Chromosome X"/>
</dbReference>